<accession>A0A5B8M6N3</accession>
<dbReference type="OrthoDB" id="3268635at2"/>
<feature type="domain" description="IPT/TIG" evidence="1">
    <location>
        <begin position="155"/>
        <end position="222"/>
    </location>
</feature>
<dbReference type="Pfam" id="PF01833">
    <property type="entry name" value="TIG"/>
    <property type="match status" value="1"/>
</dbReference>
<dbReference type="GO" id="GO:0005975">
    <property type="term" value="P:carbohydrate metabolic process"/>
    <property type="evidence" value="ECO:0007669"/>
    <property type="project" value="UniProtKB-ARBA"/>
</dbReference>
<dbReference type="AlphaFoldDB" id="A0A5B8M6N3"/>
<protein>
    <recommendedName>
        <fullName evidence="1">IPT/TIG domain-containing protein</fullName>
    </recommendedName>
</protein>
<evidence type="ECO:0000313" key="3">
    <source>
        <dbReference type="Proteomes" id="UP000320216"/>
    </source>
</evidence>
<dbReference type="NCBIfam" id="NF047353">
    <property type="entry name" value="tube_lmo2291"/>
    <property type="match status" value="1"/>
</dbReference>
<proteinExistence type="predicted"/>
<dbReference type="SUPFAM" id="SSF81296">
    <property type="entry name" value="E set domains"/>
    <property type="match status" value="1"/>
</dbReference>
<evidence type="ECO:0000259" key="1">
    <source>
        <dbReference type="Pfam" id="PF01833"/>
    </source>
</evidence>
<dbReference type="EMBL" id="CP042305">
    <property type="protein sequence ID" value="QDZ15779.1"/>
    <property type="molecule type" value="Genomic_DNA"/>
</dbReference>
<dbReference type="Gene3D" id="2.60.40.10">
    <property type="entry name" value="Immunoglobulins"/>
    <property type="match status" value="1"/>
</dbReference>
<dbReference type="KEGG" id="huw:FPZ11_14315"/>
<dbReference type="InterPro" id="IPR013783">
    <property type="entry name" value="Ig-like_fold"/>
</dbReference>
<name>A0A5B8M6N3_9MICO</name>
<keyword evidence="3" id="KW-1185">Reference proteome</keyword>
<sequence length="234" mass="24609">MTKSLARRWAVDLSSDNSMWLHLSNMGDFAPSETPTLQDSSDYDNDGFVSFEKTMTGGKVVVKFTRRTTAGIPSDPAQKLAQATKFKFGDDCRIYTRWYTTDGDTEAWTARTLVDWQQSKTGVADLEEVTITLTADGTITAIDSPYTPTAAPVVVSAATSDGHAAATGDQLVITGQGFTGATGVKLAAVAATVFNVMSDSMIIAVVPSGSAGSAPVKVTNGVGDSNAFPYTRAA</sequence>
<dbReference type="InterPro" id="IPR014756">
    <property type="entry name" value="Ig_E-set"/>
</dbReference>
<evidence type="ECO:0000313" key="2">
    <source>
        <dbReference type="EMBL" id="QDZ15779.1"/>
    </source>
</evidence>
<gene>
    <name evidence="2" type="ORF">FPZ11_14315</name>
</gene>
<dbReference type="InterPro" id="IPR002909">
    <property type="entry name" value="IPT_dom"/>
</dbReference>
<dbReference type="Proteomes" id="UP000320216">
    <property type="component" value="Chromosome"/>
</dbReference>
<organism evidence="2 3">
    <name type="scientific">Humibacter ginsenosidimutans</name>
    <dbReference type="NCBI Taxonomy" id="2599293"/>
    <lineage>
        <taxon>Bacteria</taxon>
        <taxon>Bacillati</taxon>
        <taxon>Actinomycetota</taxon>
        <taxon>Actinomycetes</taxon>
        <taxon>Micrococcales</taxon>
        <taxon>Microbacteriaceae</taxon>
        <taxon>Humibacter</taxon>
    </lineage>
</organism>
<dbReference type="RefSeq" id="WP_146321813.1">
    <property type="nucleotide sequence ID" value="NZ_CP042305.1"/>
</dbReference>
<reference evidence="2 3" key="1">
    <citation type="submission" date="2019-07" db="EMBL/GenBank/DDBJ databases">
        <title>Full genome sequence of Humibacter sp. WJ7-1.</title>
        <authorList>
            <person name="Im W.-T."/>
        </authorList>
    </citation>
    <scope>NUCLEOTIDE SEQUENCE [LARGE SCALE GENOMIC DNA]</scope>
    <source>
        <strain evidence="2 3">WJ7-1</strain>
    </source>
</reference>